<dbReference type="Proteomes" id="UP000824890">
    <property type="component" value="Unassembled WGS sequence"/>
</dbReference>
<accession>A0ABQ8EDY5</accession>
<reference evidence="2 3" key="1">
    <citation type="submission" date="2021-05" db="EMBL/GenBank/DDBJ databases">
        <title>Genome Assembly of Synthetic Allotetraploid Brassica napus Reveals Homoeologous Exchanges between Subgenomes.</title>
        <authorList>
            <person name="Davis J.T."/>
        </authorList>
    </citation>
    <scope>NUCLEOTIDE SEQUENCE [LARGE SCALE GENOMIC DNA]</scope>
    <source>
        <strain evidence="3">cv. Da-Ae</strain>
        <tissue evidence="2">Seedling</tissue>
    </source>
</reference>
<proteinExistence type="predicted"/>
<organism evidence="2 3">
    <name type="scientific">Brassica napus</name>
    <name type="common">Rape</name>
    <dbReference type="NCBI Taxonomy" id="3708"/>
    <lineage>
        <taxon>Eukaryota</taxon>
        <taxon>Viridiplantae</taxon>
        <taxon>Streptophyta</taxon>
        <taxon>Embryophyta</taxon>
        <taxon>Tracheophyta</taxon>
        <taxon>Spermatophyta</taxon>
        <taxon>Magnoliopsida</taxon>
        <taxon>eudicotyledons</taxon>
        <taxon>Gunneridae</taxon>
        <taxon>Pentapetalae</taxon>
        <taxon>rosids</taxon>
        <taxon>malvids</taxon>
        <taxon>Brassicales</taxon>
        <taxon>Brassicaceae</taxon>
        <taxon>Brassiceae</taxon>
        <taxon>Brassica</taxon>
    </lineage>
</organism>
<feature type="region of interest" description="Disordered" evidence="1">
    <location>
        <begin position="84"/>
        <end position="105"/>
    </location>
</feature>
<keyword evidence="3" id="KW-1185">Reference proteome</keyword>
<evidence type="ECO:0000256" key="1">
    <source>
        <dbReference type="SAM" id="MobiDB-lite"/>
    </source>
</evidence>
<gene>
    <name evidence="2" type="ORF">HID58_007094</name>
</gene>
<dbReference type="EMBL" id="JAGKQM010000002">
    <property type="protein sequence ID" value="KAH0939633.1"/>
    <property type="molecule type" value="Genomic_DNA"/>
</dbReference>
<sequence>MRYIISKMLDSCNEGGDREKRLEEEDKDDFLLISQNSKKAYVNELPDITVGEKTIFRGCEPKNVEKSISLDEVSIVSKTDHLALGRGPSQHGSPCPRPTPRSPRPWARTIRAEVTSPMGENDPHRRHLAHGRGRPAPKPCILVLSSHIFHGTISHTRRSKSKTHLYRSCLRKSHKGHHAHHRPHNLKNCWEVVYHLKEPLPAKRIKKASGHYRYIYSFPAANNSYIPVQTT</sequence>
<evidence type="ECO:0000313" key="3">
    <source>
        <dbReference type="Proteomes" id="UP000824890"/>
    </source>
</evidence>
<comment type="caution">
    <text evidence="2">The sequence shown here is derived from an EMBL/GenBank/DDBJ whole genome shotgun (WGS) entry which is preliminary data.</text>
</comment>
<evidence type="ECO:0000313" key="2">
    <source>
        <dbReference type="EMBL" id="KAH0939633.1"/>
    </source>
</evidence>
<protein>
    <submittedName>
        <fullName evidence="2">Uncharacterized protein</fullName>
    </submittedName>
</protein>
<name>A0ABQ8EDY5_BRANA</name>